<comment type="caution">
    <text evidence="3">The sequence shown here is derived from an EMBL/GenBank/DDBJ whole genome shotgun (WGS) entry which is preliminary data.</text>
</comment>
<dbReference type="GO" id="GO:0005768">
    <property type="term" value="C:endosome"/>
    <property type="evidence" value="ECO:0007669"/>
    <property type="project" value="TreeGrafter"/>
</dbReference>
<dbReference type="GO" id="GO:0030276">
    <property type="term" value="F:clathrin binding"/>
    <property type="evidence" value="ECO:0007669"/>
    <property type="project" value="TreeGrafter"/>
</dbReference>
<dbReference type="Gene3D" id="1.25.40.90">
    <property type="match status" value="1"/>
</dbReference>
<dbReference type="GO" id="GO:0005886">
    <property type="term" value="C:plasma membrane"/>
    <property type="evidence" value="ECO:0007669"/>
    <property type="project" value="TreeGrafter"/>
</dbReference>
<reference evidence="3" key="1">
    <citation type="submission" date="2021-03" db="EMBL/GenBank/DDBJ databases">
        <authorList>
            <person name="Tagirdzhanova G."/>
        </authorList>
    </citation>
    <scope>NUCLEOTIDE SEQUENCE</scope>
</reference>
<evidence type="ECO:0000313" key="4">
    <source>
        <dbReference type="Proteomes" id="UP000664534"/>
    </source>
</evidence>
<feature type="compositionally biased region" description="Polar residues" evidence="1">
    <location>
        <begin position="359"/>
        <end position="382"/>
    </location>
</feature>
<name>A0A8H3FYP0_9LECA</name>
<keyword evidence="4" id="KW-1185">Reference proteome</keyword>
<gene>
    <name evidence="3" type="primary">ENT3</name>
    <name evidence="3" type="ORF">IMSHALPRED_008620</name>
</gene>
<dbReference type="Proteomes" id="UP000664534">
    <property type="component" value="Unassembled WGS sequence"/>
</dbReference>
<feature type="compositionally biased region" description="Low complexity" evidence="1">
    <location>
        <begin position="316"/>
        <end position="337"/>
    </location>
</feature>
<dbReference type="GO" id="GO:0030125">
    <property type="term" value="C:clathrin vesicle coat"/>
    <property type="evidence" value="ECO:0007669"/>
    <property type="project" value="TreeGrafter"/>
</dbReference>
<dbReference type="AlphaFoldDB" id="A0A8H3FYP0"/>
<dbReference type="SMART" id="SM00273">
    <property type="entry name" value="ENTH"/>
    <property type="match status" value="1"/>
</dbReference>
<sequence>MPMIYKRFTEKAAEEWRQIYKSLQLLEFLIKNGSERVIDDARSHLSLLKMLRQFHFIDQNGKDQGVNVRNRSKELAELLGDVERIRAERKKARSNRNKFGGVEGGAMSGGMSSGSRYGGFGSEESGGYGAYSGGVYGDGGGYGGNTSGFQDSSSRRDRFEEYDEGDDGEISSTSRRKADVPKREQKRAEPPKPKEPEIDILDFDDDIPPETPPKEFASSMRKPATNPLDTGAADDDDFDDFQSATPTTAAPSKPSIPGLPLSTTTVPSSTQFVAPRPVAPSQSNNLDDLVGFSSISPAPSAIGSVGSPSVPNYNISSPPASAFNSPPPLAQTQIQQQPPRPTGYQAATPNYFTSVKAPTPSQQLSSVPSARPGTASTNSFSQPIAKASSPGGDVFGSLWSTASAGAGIKKTSTPTSAGPGLAAIQREKASTQIWGAPAASSQAAMPTAPMQPMQSNGQRSGGGGALDDLLG</sequence>
<accession>A0A8H3FYP0</accession>
<protein>
    <submittedName>
        <fullName evidence="3">Epsin-3, clathrin recruitment and traffic between the Golgi and endosome</fullName>
    </submittedName>
</protein>
<dbReference type="GO" id="GO:0005543">
    <property type="term" value="F:phospholipid binding"/>
    <property type="evidence" value="ECO:0007669"/>
    <property type="project" value="TreeGrafter"/>
</dbReference>
<organism evidence="3 4">
    <name type="scientific">Imshaugia aleurites</name>
    <dbReference type="NCBI Taxonomy" id="172621"/>
    <lineage>
        <taxon>Eukaryota</taxon>
        <taxon>Fungi</taxon>
        <taxon>Dikarya</taxon>
        <taxon>Ascomycota</taxon>
        <taxon>Pezizomycotina</taxon>
        <taxon>Lecanoromycetes</taxon>
        <taxon>OSLEUM clade</taxon>
        <taxon>Lecanoromycetidae</taxon>
        <taxon>Lecanorales</taxon>
        <taxon>Lecanorineae</taxon>
        <taxon>Parmeliaceae</taxon>
        <taxon>Imshaugia</taxon>
    </lineage>
</organism>
<feature type="region of interest" description="Disordered" evidence="1">
    <location>
        <begin position="298"/>
        <end position="471"/>
    </location>
</feature>
<proteinExistence type="predicted"/>
<feature type="region of interest" description="Disordered" evidence="1">
    <location>
        <begin position="142"/>
        <end position="286"/>
    </location>
</feature>
<evidence type="ECO:0000313" key="3">
    <source>
        <dbReference type="EMBL" id="CAF9931427.1"/>
    </source>
</evidence>
<dbReference type="GO" id="GO:0006897">
    <property type="term" value="P:endocytosis"/>
    <property type="evidence" value="ECO:0007669"/>
    <property type="project" value="TreeGrafter"/>
</dbReference>
<dbReference type="Pfam" id="PF01417">
    <property type="entry name" value="ENTH"/>
    <property type="match status" value="1"/>
</dbReference>
<dbReference type="GO" id="GO:0005829">
    <property type="term" value="C:cytosol"/>
    <property type="evidence" value="ECO:0007669"/>
    <property type="project" value="GOC"/>
</dbReference>
<feature type="compositionally biased region" description="Polar residues" evidence="1">
    <location>
        <begin position="306"/>
        <end position="315"/>
    </location>
</feature>
<dbReference type="SUPFAM" id="SSF48464">
    <property type="entry name" value="ENTH/VHS domain"/>
    <property type="match status" value="1"/>
</dbReference>
<dbReference type="GO" id="GO:0006895">
    <property type="term" value="P:Golgi to endosome transport"/>
    <property type="evidence" value="ECO:0007669"/>
    <property type="project" value="TreeGrafter"/>
</dbReference>
<feature type="compositionally biased region" description="Low complexity" evidence="1">
    <location>
        <begin position="259"/>
        <end position="270"/>
    </location>
</feature>
<dbReference type="PROSITE" id="PS50942">
    <property type="entry name" value="ENTH"/>
    <property type="match status" value="1"/>
</dbReference>
<dbReference type="InterPro" id="IPR008942">
    <property type="entry name" value="ENTH_VHS"/>
</dbReference>
<dbReference type="FunFam" id="1.25.40.90:FF:000006">
    <property type="entry name" value="Clathrin interactor 1"/>
    <property type="match status" value="1"/>
</dbReference>
<dbReference type="PANTHER" id="PTHR12276">
    <property type="entry name" value="EPSIN/ENT-RELATED"/>
    <property type="match status" value="1"/>
</dbReference>
<feature type="compositionally biased region" description="Gly residues" evidence="1">
    <location>
        <begin position="101"/>
        <end position="113"/>
    </location>
</feature>
<dbReference type="InterPro" id="IPR013809">
    <property type="entry name" value="ENTH"/>
</dbReference>
<dbReference type="PANTHER" id="PTHR12276:SF45">
    <property type="entry name" value="CLATHRIN INTERACTOR 1"/>
    <property type="match status" value="1"/>
</dbReference>
<dbReference type="EMBL" id="CAJPDT010000061">
    <property type="protein sequence ID" value="CAF9931427.1"/>
    <property type="molecule type" value="Genomic_DNA"/>
</dbReference>
<feature type="compositionally biased region" description="Acidic residues" evidence="1">
    <location>
        <begin position="198"/>
        <end position="208"/>
    </location>
</feature>
<dbReference type="OrthoDB" id="4033880at2759"/>
<feature type="region of interest" description="Disordered" evidence="1">
    <location>
        <begin position="89"/>
        <end position="113"/>
    </location>
</feature>
<evidence type="ECO:0000259" key="2">
    <source>
        <dbReference type="PROSITE" id="PS50942"/>
    </source>
</evidence>
<feature type="compositionally biased region" description="Acidic residues" evidence="1">
    <location>
        <begin position="160"/>
        <end position="169"/>
    </location>
</feature>
<feature type="domain" description="ENTH" evidence="2">
    <location>
        <begin position="1"/>
        <end position="89"/>
    </location>
</feature>
<feature type="compositionally biased region" description="Basic and acidic residues" evidence="1">
    <location>
        <begin position="176"/>
        <end position="197"/>
    </location>
</feature>
<evidence type="ECO:0000256" key="1">
    <source>
        <dbReference type="SAM" id="MobiDB-lite"/>
    </source>
</evidence>